<dbReference type="FunFam" id="3.30.160.60:FF:000299">
    <property type="entry name" value="Zinc finger protein 593"/>
    <property type="match status" value="1"/>
</dbReference>
<dbReference type="InterPro" id="IPR013087">
    <property type="entry name" value="Znf_C2H2_type"/>
</dbReference>
<dbReference type="PANTHER" id="PTHR46095:SF1">
    <property type="entry name" value="ZINC FINGER PROTEIN 593"/>
    <property type="match status" value="1"/>
</dbReference>
<accession>A0A315VJQ4</accession>
<dbReference type="STRING" id="33528.ENSGAFP00000011248"/>
<comment type="function">
    <text evidence="11">Involved in pre-60S ribosomal particles maturation by promoting the nuclear export of the 60S ribosome. Negatively modulates the DNA binding activity of Oct-2 and therefore its transcriptional regulatory activity.</text>
</comment>
<comment type="caution">
    <text evidence="17">The sequence shown here is derived from an EMBL/GenBank/DDBJ whole genome shotgun (WGS) entry which is preliminary data.</text>
</comment>
<evidence type="ECO:0000256" key="11">
    <source>
        <dbReference type="ARBA" id="ARBA00056372"/>
    </source>
</evidence>
<evidence type="ECO:0000256" key="4">
    <source>
        <dbReference type="ARBA" id="ARBA00022517"/>
    </source>
</evidence>
<dbReference type="GO" id="GO:0008270">
    <property type="term" value="F:zinc ion binding"/>
    <property type="evidence" value="ECO:0007669"/>
    <property type="project" value="UniProtKB-KW"/>
</dbReference>
<keyword evidence="7" id="KW-0862">Zinc</keyword>
<dbReference type="InterPro" id="IPR036236">
    <property type="entry name" value="Znf_C2H2_sf"/>
</dbReference>
<dbReference type="PROSITE" id="PS00028">
    <property type="entry name" value="ZINC_FINGER_C2H2_1"/>
    <property type="match status" value="1"/>
</dbReference>
<evidence type="ECO:0000256" key="12">
    <source>
        <dbReference type="ARBA" id="ARBA00068618"/>
    </source>
</evidence>
<evidence type="ECO:0000256" key="15">
    <source>
        <dbReference type="SAM" id="Phobius"/>
    </source>
</evidence>
<name>A0A315VJQ4_GAMAF</name>
<keyword evidence="6 13" id="KW-0863">Zinc-finger</keyword>
<evidence type="ECO:0000256" key="2">
    <source>
        <dbReference type="ARBA" id="ARBA00004496"/>
    </source>
</evidence>
<dbReference type="GO" id="GO:0042254">
    <property type="term" value="P:ribosome biogenesis"/>
    <property type="evidence" value="ECO:0007669"/>
    <property type="project" value="UniProtKB-KW"/>
</dbReference>
<dbReference type="SMART" id="SM00451">
    <property type="entry name" value="ZnF_U1"/>
    <property type="match status" value="1"/>
</dbReference>
<evidence type="ECO:0000256" key="3">
    <source>
        <dbReference type="ARBA" id="ARBA00022490"/>
    </source>
</evidence>
<evidence type="ECO:0000313" key="18">
    <source>
        <dbReference type="Proteomes" id="UP000250572"/>
    </source>
</evidence>
<reference evidence="17 18" key="1">
    <citation type="journal article" date="2018" name="G3 (Bethesda)">
        <title>A High-Quality Reference Genome for the Invasive Mosquitofish Gambusia affinis Using a Chicago Library.</title>
        <authorList>
            <person name="Hoffberg S.L."/>
            <person name="Troendle N.J."/>
            <person name="Glenn T.C."/>
            <person name="Mahmud O."/>
            <person name="Louha S."/>
            <person name="Chalopin D."/>
            <person name="Bennetzen J.L."/>
            <person name="Mauricio R."/>
        </authorList>
    </citation>
    <scope>NUCLEOTIDE SEQUENCE [LARGE SCALE GENOMIC DNA]</scope>
    <source>
        <strain evidence="17">NE01/NJP1002.9</strain>
        <tissue evidence="17">Muscle</tissue>
    </source>
</reference>
<evidence type="ECO:0000259" key="16">
    <source>
        <dbReference type="PROSITE" id="PS50157"/>
    </source>
</evidence>
<gene>
    <name evidence="17" type="ORF">CCH79_00015133</name>
</gene>
<protein>
    <recommendedName>
        <fullName evidence="12">Zinc finger protein 593</fullName>
    </recommendedName>
</protein>
<dbReference type="Gene3D" id="3.30.160.60">
    <property type="entry name" value="Classic Zinc Finger"/>
    <property type="match status" value="1"/>
</dbReference>
<dbReference type="GO" id="GO:0043021">
    <property type="term" value="F:ribonucleoprotein complex binding"/>
    <property type="evidence" value="ECO:0007669"/>
    <property type="project" value="UniProtKB-ARBA"/>
</dbReference>
<keyword evidence="8" id="KW-0539">Nucleus</keyword>
<keyword evidence="15" id="KW-0812">Transmembrane</keyword>
<dbReference type="SUPFAM" id="SSF57667">
    <property type="entry name" value="beta-beta-alpha zinc fingers"/>
    <property type="match status" value="1"/>
</dbReference>
<evidence type="ECO:0000256" key="1">
    <source>
        <dbReference type="ARBA" id="ARBA00004123"/>
    </source>
</evidence>
<proteinExistence type="inferred from homology"/>
<keyword evidence="18" id="KW-1185">Reference proteome</keyword>
<keyword evidence="15" id="KW-0472">Membrane</keyword>
<organism evidence="17 18">
    <name type="scientific">Gambusia affinis</name>
    <name type="common">Western mosquitofish</name>
    <name type="synonym">Heterandria affinis</name>
    <dbReference type="NCBI Taxonomy" id="33528"/>
    <lineage>
        <taxon>Eukaryota</taxon>
        <taxon>Metazoa</taxon>
        <taxon>Chordata</taxon>
        <taxon>Craniata</taxon>
        <taxon>Vertebrata</taxon>
        <taxon>Euteleostomi</taxon>
        <taxon>Actinopterygii</taxon>
        <taxon>Neopterygii</taxon>
        <taxon>Teleostei</taxon>
        <taxon>Neoteleostei</taxon>
        <taxon>Acanthomorphata</taxon>
        <taxon>Ovalentaria</taxon>
        <taxon>Atherinomorphae</taxon>
        <taxon>Cyprinodontiformes</taxon>
        <taxon>Poeciliidae</taxon>
        <taxon>Poeciliinae</taxon>
        <taxon>Gambusia</taxon>
    </lineage>
</organism>
<feature type="transmembrane region" description="Helical" evidence="15">
    <location>
        <begin position="183"/>
        <end position="205"/>
    </location>
</feature>
<dbReference type="Pfam" id="PF12171">
    <property type="entry name" value="zf-C2H2_jaz"/>
    <property type="match status" value="1"/>
</dbReference>
<dbReference type="InterPro" id="IPR051879">
    <property type="entry name" value="C2H2-ZF_Maturation_Protein"/>
</dbReference>
<evidence type="ECO:0000256" key="14">
    <source>
        <dbReference type="SAM" id="MobiDB-lite"/>
    </source>
</evidence>
<evidence type="ECO:0000256" key="7">
    <source>
        <dbReference type="ARBA" id="ARBA00022833"/>
    </source>
</evidence>
<keyword evidence="5" id="KW-0479">Metal-binding</keyword>
<dbReference type="GO" id="GO:0005737">
    <property type="term" value="C:cytoplasm"/>
    <property type="evidence" value="ECO:0007669"/>
    <property type="project" value="UniProtKB-SubCell"/>
</dbReference>
<dbReference type="InterPro" id="IPR022755">
    <property type="entry name" value="Znf_C2H2_jaz"/>
</dbReference>
<dbReference type="EMBL" id="NHOQ01001703">
    <property type="protein sequence ID" value="PWA22578.1"/>
    <property type="molecule type" value="Genomic_DNA"/>
</dbReference>
<dbReference type="InterPro" id="IPR003604">
    <property type="entry name" value="Matrin/U1-like-C_Znf_C2H2"/>
</dbReference>
<feature type="region of interest" description="Disordered" evidence="14">
    <location>
        <begin position="580"/>
        <end position="623"/>
    </location>
</feature>
<dbReference type="AlphaFoldDB" id="A0A315VJQ4"/>
<keyword evidence="15" id="KW-1133">Transmembrane helix</keyword>
<dbReference type="GO" id="GO:0005634">
    <property type="term" value="C:nucleus"/>
    <property type="evidence" value="ECO:0007669"/>
    <property type="project" value="UniProtKB-SubCell"/>
</dbReference>
<comment type="similarity">
    <text evidence="10">Belongs to the ZNF593/BUD20 C2H2-type zinc-finger protein family.</text>
</comment>
<keyword evidence="3" id="KW-0963">Cytoplasm</keyword>
<feature type="domain" description="C2H2-type" evidence="16">
    <location>
        <begin position="655"/>
        <end position="684"/>
    </location>
</feature>
<evidence type="ECO:0000256" key="6">
    <source>
        <dbReference type="ARBA" id="ARBA00022771"/>
    </source>
</evidence>
<evidence type="ECO:0000256" key="10">
    <source>
        <dbReference type="ARBA" id="ARBA00038064"/>
    </source>
</evidence>
<dbReference type="Proteomes" id="UP000250572">
    <property type="component" value="Unassembled WGS sequence"/>
</dbReference>
<evidence type="ECO:0000313" key="17">
    <source>
        <dbReference type="EMBL" id="PWA22578.1"/>
    </source>
</evidence>
<feature type="transmembrane region" description="Helical" evidence="15">
    <location>
        <begin position="144"/>
        <end position="162"/>
    </location>
</feature>
<dbReference type="PANTHER" id="PTHR46095">
    <property type="entry name" value="ZINC FINGER PROTEIN 593"/>
    <property type="match status" value="1"/>
</dbReference>
<evidence type="ECO:0000256" key="13">
    <source>
        <dbReference type="PROSITE-ProRule" id="PRU00042"/>
    </source>
</evidence>
<feature type="compositionally biased region" description="Basic residues" evidence="14">
    <location>
        <begin position="606"/>
        <end position="622"/>
    </location>
</feature>
<comment type="subunit">
    <text evidence="9">Associates with pre-60S ribosomal particles.</text>
</comment>
<comment type="subcellular location">
    <subcellularLocation>
        <location evidence="2">Cytoplasm</location>
    </subcellularLocation>
    <subcellularLocation>
        <location evidence="1">Nucleus</location>
    </subcellularLocation>
</comment>
<evidence type="ECO:0000256" key="9">
    <source>
        <dbReference type="ARBA" id="ARBA00034132"/>
    </source>
</evidence>
<sequence>MASLLEQHDWRLRYDRLLEMFRSVRHICRLHRADHHLTDSLEEFPLRPSLRLKVVFGKGGVSEVLRFVVVDLPQVGVCDVAALELALVVQLKAVSVLVHHEFIGRPETSATAVDHAHVRPVAVVNLPVFAVMLEVFVDVVEGDVLVGVLLLLLVLGLFDDMMQHVWVMRRFVVQHQRGVDGDLAWFDVIVFIQLLLCVFGLYAVLSWRLVVGDVSPQVGNQVLSAPEVLQAHWAGSFPVPELRIKRPVGFQRQQQLAAERVGDDLPLLVVLLVWPHVELLQAIEGFLAGAKEELCQLAGTQNFQVVGKEGGHHLAYGCPRFGVILLRQLKGFDTKPHGGKYSYFLCLKKEKNQQAQLGDVNLPEHPLVGNQAAFGAGFGQHARLGHLAHLLQVLHPHLHEALALQADLPPAGRGRSLTVLWAGGLAGEQSVQDRVAPCSTFSRYLQKCLQSEPLQNEPHSVGVCGQVGSGRGEAVNGQTVDLQQRQTMFYGVPAPSVVHQRLQTERQHRKRFSSICLVPQRVLRGRCRGDFLLSENVFESSERSQQGFHRDDSVLGRIEGPVAPIVLRFDIILRHLRSPPRRTFGAPSSPARSNMGKSKQTGNHKGDKKKNIAKKWKTKRRTKDLDQIHSDMKPETAAKLLRQDVDYDVTGCAQHYCLHCARYFVDMRSLKEHFKTKVHKKRLKQLREEPYSQAEAERAAGMGSYIAPKTIEPCLQQV</sequence>
<evidence type="ECO:0000256" key="8">
    <source>
        <dbReference type="ARBA" id="ARBA00023242"/>
    </source>
</evidence>
<keyword evidence="4" id="KW-0690">Ribosome biogenesis</keyword>
<feature type="compositionally biased region" description="Polar residues" evidence="14">
    <location>
        <begin position="590"/>
        <end position="603"/>
    </location>
</feature>
<dbReference type="PROSITE" id="PS50157">
    <property type="entry name" value="ZINC_FINGER_C2H2_2"/>
    <property type="match status" value="1"/>
</dbReference>
<dbReference type="GO" id="GO:0003676">
    <property type="term" value="F:nucleic acid binding"/>
    <property type="evidence" value="ECO:0007669"/>
    <property type="project" value="InterPro"/>
</dbReference>
<evidence type="ECO:0000256" key="5">
    <source>
        <dbReference type="ARBA" id="ARBA00022723"/>
    </source>
</evidence>